<comment type="caution">
    <text evidence="9">The sequence shown here is derived from an EMBL/GenBank/DDBJ whole genome shotgun (WGS) entry which is preliminary data.</text>
</comment>
<name>A0A2Y9BP02_9FIRM</name>
<accession>A0A2Y9BP02</accession>
<dbReference type="SUPFAM" id="SSF51445">
    <property type="entry name" value="(Trans)glycosidases"/>
    <property type="match status" value="1"/>
</dbReference>
<dbReference type="OrthoDB" id="9762066at2"/>
<feature type="domain" description="Glycoside hydrolase family 2 catalytic" evidence="5">
    <location>
        <begin position="255"/>
        <end position="424"/>
    </location>
</feature>
<dbReference type="InterPro" id="IPR054593">
    <property type="entry name" value="Beta-mannosidase-like_N2"/>
</dbReference>
<reference evidence="9 10" key="1">
    <citation type="submission" date="2018-05" db="EMBL/GenBank/DDBJ databases">
        <title>The Hungate 1000. A catalogue of reference genomes from the rumen microbiome.</title>
        <authorList>
            <person name="Kelly W."/>
        </authorList>
    </citation>
    <scope>NUCLEOTIDE SEQUENCE [LARGE SCALE GENOMIC DNA]</scope>
    <source>
        <strain evidence="9 10">NLAE-zl-C242</strain>
    </source>
</reference>
<evidence type="ECO:0000256" key="2">
    <source>
        <dbReference type="ARBA" id="ARBA00022801"/>
    </source>
</evidence>
<dbReference type="PRINTS" id="PR00132">
    <property type="entry name" value="GLHYDRLASE2"/>
</dbReference>
<keyword evidence="3" id="KW-0326">Glycosidase</keyword>
<gene>
    <name evidence="9" type="ORF">A8806_12124</name>
</gene>
<keyword evidence="10" id="KW-1185">Reference proteome</keyword>
<dbReference type="InterPro" id="IPR013783">
    <property type="entry name" value="Ig-like_fold"/>
</dbReference>
<evidence type="ECO:0000313" key="9">
    <source>
        <dbReference type="EMBL" id="PWJ20708.1"/>
    </source>
</evidence>
<dbReference type="InterPro" id="IPR006101">
    <property type="entry name" value="Glyco_hydro_2"/>
</dbReference>
<sequence length="799" mass="89829">MQKIAFNEGWKCYRTGHPDGAFAIAVPHDAMLLDSKSESSPGGVNTGWYDAQDYTYEKQFSVPGEYKDKKLLLEFEGVYRKASVYLNDRKIAFHDYGYTGFYVDVTKDLVFGADNVLTVEVKNSDQPNSRWYSGTGIYRPVWLHVYPENHIRPESVRITTLDYKNPRIRVQAEASAAGQIKVEILDTMSGDGAKGMCIAEVTKETEGRLDCELEIPEAVTWMPEHPYLYTCRVTYGEDMQEERFGIRMIECTPQKGFCINGKRIILRGACVHHDNGILGACAYEFSEKRKVRLLKENGYNAIRSAHNPCSKALLNACDEQGMLLVDEYVDVWYIHKTRYDYAGEVAKHYKEDLKAITDRDYNHPSVIMYSTGNEVSETAQKQGIELCGKMTQWLHKLDSTRPVTCGINIFFNFLSSMGFGVYSDKKAEQAVKDAKKKKAVGSEFFNTIAGIFGANFMKSGATLYPCDLKTKDAFARMDVAGYNYGIFRYRHDLKKYPKRLILGSETFCADVYRFWEEAKKNRRIIGDFVWAGMDYLGETGIGSWEYKDYAPRFDNGMGWVSAGSGRIDLTGKPLAEMKYTRVAFELDKIGIAVVPVNNTDKKHSPSAWKMTNAIESWSWNGCEGKDAKVEVYARADHVKLYINGKCVGKEAVKNDCRVVFHTKYHAGVIKAAAYDSGGVLIAETSLRTAGEETCLTLEPEQKAFKEGELCYVRLKYTDKNGIVKPLAKGPVKVAVKGGTLLGLGSACPYYTRSYLGDTADTYYGEAIAVVKPDHTGEITIFAKSRYGEAQTVIRPVKEE</sequence>
<dbReference type="InterPro" id="IPR036156">
    <property type="entry name" value="Beta-gal/glucu_dom_sf"/>
</dbReference>
<evidence type="ECO:0000259" key="7">
    <source>
        <dbReference type="Pfam" id="PF18565"/>
    </source>
</evidence>
<dbReference type="SUPFAM" id="SSF49785">
    <property type="entry name" value="Galactose-binding domain-like"/>
    <property type="match status" value="1"/>
</dbReference>
<evidence type="ECO:0000259" key="6">
    <source>
        <dbReference type="Pfam" id="PF16355"/>
    </source>
</evidence>
<dbReference type="InterPro" id="IPR008979">
    <property type="entry name" value="Galactose-bd-like_sf"/>
</dbReference>
<dbReference type="Gene3D" id="2.60.120.260">
    <property type="entry name" value="Galactose-binding domain-like"/>
    <property type="match status" value="1"/>
</dbReference>
<evidence type="ECO:0000313" key="10">
    <source>
        <dbReference type="Proteomes" id="UP000245845"/>
    </source>
</evidence>
<dbReference type="Proteomes" id="UP000245845">
    <property type="component" value="Unassembled WGS sequence"/>
</dbReference>
<dbReference type="InterPro" id="IPR032311">
    <property type="entry name" value="DUF4982"/>
</dbReference>
<dbReference type="Pfam" id="PF00703">
    <property type="entry name" value="Glyco_hydro_2"/>
    <property type="match status" value="1"/>
</dbReference>
<evidence type="ECO:0000256" key="1">
    <source>
        <dbReference type="ARBA" id="ARBA00007401"/>
    </source>
</evidence>
<evidence type="ECO:0000259" key="5">
    <source>
        <dbReference type="Pfam" id="PF02836"/>
    </source>
</evidence>
<evidence type="ECO:0000259" key="4">
    <source>
        <dbReference type="Pfam" id="PF00703"/>
    </source>
</evidence>
<dbReference type="EMBL" id="QGDL01000021">
    <property type="protein sequence ID" value="PWJ20708.1"/>
    <property type="molecule type" value="Genomic_DNA"/>
</dbReference>
<dbReference type="GO" id="GO:0004553">
    <property type="term" value="F:hydrolase activity, hydrolyzing O-glycosyl compounds"/>
    <property type="evidence" value="ECO:0007669"/>
    <property type="project" value="InterPro"/>
</dbReference>
<feature type="domain" description="DUF4982" evidence="6">
    <location>
        <begin position="624"/>
        <end position="678"/>
    </location>
</feature>
<dbReference type="Pfam" id="PF22666">
    <property type="entry name" value="Glyco_hydro_2_N2"/>
    <property type="match status" value="1"/>
</dbReference>
<feature type="domain" description="Glycoside hydrolase family 2 immunoglobulin-like beta-sandwich" evidence="4">
    <location>
        <begin position="155"/>
        <end position="247"/>
    </location>
</feature>
<dbReference type="InterPro" id="IPR006102">
    <property type="entry name" value="Ig-like_GH2"/>
</dbReference>
<dbReference type="PANTHER" id="PTHR42732:SF1">
    <property type="entry name" value="BETA-MANNOSIDASE"/>
    <property type="match status" value="1"/>
</dbReference>
<dbReference type="GO" id="GO:0005975">
    <property type="term" value="P:carbohydrate metabolic process"/>
    <property type="evidence" value="ECO:0007669"/>
    <property type="project" value="InterPro"/>
</dbReference>
<proteinExistence type="inferred from homology"/>
<protein>
    <submittedName>
        <fullName evidence="9">Beta-galactosidase</fullName>
    </submittedName>
</protein>
<dbReference type="Gene3D" id="3.20.20.80">
    <property type="entry name" value="Glycosidases"/>
    <property type="match status" value="1"/>
</dbReference>
<dbReference type="AlphaFoldDB" id="A0A2Y9BP02"/>
<dbReference type="PANTHER" id="PTHR42732">
    <property type="entry name" value="BETA-GALACTOSIDASE"/>
    <property type="match status" value="1"/>
</dbReference>
<organism evidence="9 10">
    <name type="scientific">Faecalicatena orotica</name>
    <dbReference type="NCBI Taxonomy" id="1544"/>
    <lineage>
        <taxon>Bacteria</taxon>
        <taxon>Bacillati</taxon>
        <taxon>Bacillota</taxon>
        <taxon>Clostridia</taxon>
        <taxon>Lachnospirales</taxon>
        <taxon>Lachnospiraceae</taxon>
        <taxon>Faecalicatena</taxon>
    </lineage>
</organism>
<evidence type="ECO:0000256" key="3">
    <source>
        <dbReference type="ARBA" id="ARBA00023295"/>
    </source>
</evidence>
<dbReference type="Pfam" id="PF16355">
    <property type="entry name" value="DUF4982"/>
    <property type="match status" value="1"/>
</dbReference>
<dbReference type="Gene3D" id="2.60.40.10">
    <property type="entry name" value="Immunoglobulins"/>
    <property type="match status" value="3"/>
</dbReference>
<dbReference type="InterPro" id="IPR006103">
    <property type="entry name" value="Glyco_hydro_2_cat"/>
</dbReference>
<dbReference type="Pfam" id="PF02836">
    <property type="entry name" value="Glyco_hydro_2_C"/>
    <property type="match status" value="1"/>
</dbReference>
<dbReference type="InterPro" id="IPR051913">
    <property type="entry name" value="GH2_Domain-Containing"/>
</dbReference>
<dbReference type="InterPro" id="IPR040605">
    <property type="entry name" value="Glyco_hydro2_dom5"/>
</dbReference>
<comment type="similarity">
    <text evidence="1">Belongs to the glycosyl hydrolase 2 family.</text>
</comment>
<dbReference type="Pfam" id="PF18565">
    <property type="entry name" value="Glyco_hydro2_C5"/>
    <property type="match status" value="1"/>
</dbReference>
<feature type="domain" description="Beta-mannosidase-like galactose-binding" evidence="8">
    <location>
        <begin position="46"/>
        <end position="126"/>
    </location>
</feature>
<feature type="domain" description="Glycoside hydrolase family 2" evidence="7">
    <location>
        <begin position="696"/>
        <end position="791"/>
    </location>
</feature>
<keyword evidence="2" id="KW-0378">Hydrolase</keyword>
<dbReference type="InterPro" id="IPR017853">
    <property type="entry name" value="GH"/>
</dbReference>
<evidence type="ECO:0000259" key="8">
    <source>
        <dbReference type="Pfam" id="PF22666"/>
    </source>
</evidence>
<dbReference type="SUPFAM" id="SSF49303">
    <property type="entry name" value="beta-Galactosidase/glucuronidase domain"/>
    <property type="match status" value="1"/>
</dbReference>
<dbReference type="RefSeq" id="WP_109733734.1">
    <property type="nucleotide sequence ID" value="NZ_BAAACK010000008.1"/>
</dbReference>